<name>A0ABM9IX39_9RALS</name>
<feature type="signal peptide" evidence="1">
    <location>
        <begin position="1"/>
        <end position="29"/>
    </location>
</feature>
<sequence>MGPMMVKTNITFRMKAFALLVFLSGNVLAAGAETFAERHQLARLAEGQEPTRSYLKDKMFPAVGPAVATAMRGCLTPPGVSTEPFTVLADLSQDGNFTRIVYEPKTDTAACFAAAMPSFHAPPPPTQYGRPLPISIDMNVVP</sequence>
<proteinExistence type="predicted"/>
<feature type="chain" id="PRO_5045350414" evidence="1">
    <location>
        <begin position="30"/>
        <end position="142"/>
    </location>
</feature>
<evidence type="ECO:0000313" key="3">
    <source>
        <dbReference type="Proteomes" id="UP001189773"/>
    </source>
</evidence>
<dbReference type="EMBL" id="CATZAR010000001">
    <property type="protein sequence ID" value="CAJ0775123.1"/>
    <property type="molecule type" value="Genomic_DNA"/>
</dbReference>
<evidence type="ECO:0000313" key="2">
    <source>
        <dbReference type="EMBL" id="CAJ0775123.1"/>
    </source>
</evidence>
<accession>A0ABM9IX39</accession>
<dbReference type="Proteomes" id="UP001189773">
    <property type="component" value="Unassembled WGS sequence"/>
</dbReference>
<keyword evidence="3" id="KW-1185">Reference proteome</keyword>
<comment type="caution">
    <text evidence="2">The sequence shown here is derived from an EMBL/GenBank/DDBJ whole genome shotgun (WGS) entry which is preliminary data.</text>
</comment>
<keyword evidence="1" id="KW-0732">Signal</keyword>
<organism evidence="2 3">
    <name type="scientific">Ralstonia thomasii</name>
    <dbReference type="NCBI Taxonomy" id="3058596"/>
    <lineage>
        <taxon>Bacteria</taxon>
        <taxon>Pseudomonadati</taxon>
        <taxon>Pseudomonadota</taxon>
        <taxon>Betaproteobacteria</taxon>
        <taxon>Burkholderiales</taxon>
        <taxon>Burkholderiaceae</taxon>
        <taxon>Ralstonia</taxon>
    </lineage>
</organism>
<gene>
    <name evidence="2" type="ORF">LMG18095_00007</name>
</gene>
<protein>
    <submittedName>
        <fullName evidence="2">Uncharacterized protein</fullName>
    </submittedName>
</protein>
<evidence type="ECO:0000256" key="1">
    <source>
        <dbReference type="SAM" id="SignalP"/>
    </source>
</evidence>
<reference evidence="2 3" key="1">
    <citation type="submission" date="2023-07" db="EMBL/GenBank/DDBJ databases">
        <authorList>
            <person name="Peeters C."/>
        </authorList>
    </citation>
    <scope>NUCLEOTIDE SEQUENCE [LARGE SCALE GENOMIC DNA]</scope>
    <source>
        <strain evidence="2 3">LMG 18095</strain>
    </source>
</reference>